<accession>A0A3D8Y607</accession>
<evidence type="ECO:0000313" key="2">
    <source>
        <dbReference type="Proteomes" id="UP000256373"/>
    </source>
</evidence>
<evidence type="ECO:0008006" key="3">
    <source>
        <dbReference type="Google" id="ProtNLM"/>
    </source>
</evidence>
<comment type="caution">
    <text evidence="1">The sequence shown here is derived from an EMBL/GenBank/DDBJ whole genome shotgun (WGS) entry which is preliminary data.</text>
</comment>
<name>A0A3D8Y607_9BACT</name>
<dbReference type="Proteomes" id="UP000256373">
    <property type="component" value="Unassembled WGS sequence"/>
</dbReference>
<protein>
    <recommendedName>
        <fullName evidence="3">DUF4374 domain-containing protein</fullName>
    </recommendedName>
</protein>
<keyword evidence="2" id="KW-1185">Reference proteome</keyword>
<sequence>MFKACTSAQKETDAERTKAKYGIIVFAGEEEDEEYLLTTDSLSGGFLKIRPDAEKIYSLVSAYGNGYFYGIDDGKPKFTRYIPTDKGLITDVEIPFHQVAWNAYESWYNWIDDNTILLGSSMDGHRFTYSIIDVKSMKIVKSGDLDIPQPADDQHFGGVLGVYRDNRLFVGYTHHTGWQSKKPSSDTTFLAVIEYPSMKTLKIETDTRSTSPGGLYLHATYSMQENGDIYFLAAPGERTHRHHSAKTALYRIRKGTETLDKEYFFEIGDADKEGYMLYPLGEGKALIKMIERKKVKQYMDYLGRGVADYYLLDIHAQTKTKLDLPADVLGFTENVLVDNGMAYIGVTEKKNESYVWEYNTKTGSLKKGLKVEGKALIIKKL</sequence>
<reference evidence="1 2" key="1">
    <citation type="submission" date="2018-07" db="EMBL/GenBank/DDBJ databases">
        <title>Dyadobacter roseus sp. nov., isolated from rose rhizosphere soil.</title>
        <authorList>
            <person name="Chen L."/>
        </authorList>
    </citation>
    <scope>NUCLEOTIDE SEQUENCE [LARGE SCALE GENOMIC DNA]</scope>
    <source>
        <strain evidence="1 2">RS19</strain>
    </source>
</reference>
<dbReference type="EMBL" id="QNUL01000023">
    <property type="protein sequence ID" value="REA58051.1"/>
    <property type="molecule type" value="Genomic_DNA"/>
</dbReference>
<proteinExistence type="predicted"/>
<gene>
    <name evidence="1" type="ORF">DSL64_21950</name>
</gene>
<dbReference type="AlphaFoldDB" id="A0A3D8Y607"/>
<evidence type="ECO:0000313" key="1">
    <source>
        <dbReference type="EMBL" id="REA58051.1"/>
    </source>
</evidence>
<organism evidence="1 2">
    <name type="scientific">Dyadobacter luteus</name>
    <dbReference type="NCBI Taxonomy" id="2259619"/>
    <lineage>
        <taxon>Bacteria</taxon>
        <taxon>Pseudomonadati</taxon>
        <taxon>Bacteroidota</taxon>
        <taxon>Cytophagia</taxon>
        <taxon>Cytophagales</taxon>
        <taxon>Spirosomataceae</taxon>
        <taxon>Dyadobacter</taxon>
    </lineage>
</organism>